<dbReference type="CDD" id="cd00610">
    <property type="entry name" value="OAT_like"/>
    <property type="match status" value="1"/>
</dbReference>
<dbReference type="InterPro" id="IPR050103">
    <property type="entry name" value="Class-III_PLP-dep_AT"/>
</dbReference>
<sequence>MPAAEHLKVEQNEGVKLYADHVNPQWVRLLDLLEMNAQYTNCSAERLHTTDGRTILDFLSGYCVYNAGHNHPFIVEALRDELTLNAPSMLQSHVATLAGELAGRLCEKAGGRLSKVYFCSSGSEGVETAIKFSRAFTGRDGLLAARGAFHGLTCGALALMDHRFWSEGFGPLIPGVEFVDFGDLSALERQLATKKFAALILEPMQGEGGILIPEQDYLAKAQALCRKYGTLFVLDEVQTGLHRTGRFLAAHHYDLDPDMVILAKALSGGLVPVGAVLMTDGIYDSVYGSLRRAIVHTSTYSENSLAMRAGLATLEVLENEQLGPRALAMGEAFRERLQDALSEFEMVAQVRGMGFFTGIEFRSPRSLGLRLSFEAFHRVHPAMFGQMLVMRLYRDHNILTQICGNNFMVLKAAPPLNASEESLDHFVQSLAAVMDAVHSSKRFWQDALQLAARAVRI</sequence>
<evidence type="ECO:0000256" key="2">
    <source>
        <dbReference type="ARBA" id="ARBA00022576"/>
    </source>
</evidence>
<dbReference type="InterPro" id="IPR049704">
    <property type="entry name" value="Aminotrans_3_PPA_site"/>
</dbReference>
<dbReference type="GO" id="GO:0030170">
    <property type="term" value="F:pyridoxal phosphate binding"/>
    <property type="evidence" value="ECO:0007669"/>
    <property type="project" value="InterPro"/>
</dbReference>
<dbReference type="Pfam" id="PF00202">
    <property type="entry name" value="Aminotran_3"/>
    <property type="match status" value="1"/>
</dbReference>
<evidence type="ECO:0008006" key="7">
    <source>
        <dbReference type="Google" id="ProtNLM"/>
    </source>
</evidence>
<evidence type="ECO:0000256" key="1">
    <source>
        <dbReference type="ARBA" id="ARBA00001933"/>
    </source>
</evidence>
<dbReference type="InterPro" id="IPR015422">
    <property type="entry name" value="PyrdxlP-dep_Trfase_small"/>
</dbReference>
<comment type="cofactor">
    <cofactor evidence="1">
        <name>pyridoxal 5'-phosphate</name>
        <dbReference type="ChEBI" id="CHEBI:597326"/>
    </cofactor>
</comment>
<dbReference type="RefSeq" id="WP_131992421.1">
    <property type="nucleotide sequence ID" value="NZ_SMGK01000001.1"/>
</dbReference>
<name>A0A4R1LE08_9BACT</name>
<dbReference type="InterPro" id="IPR005814">
    <property type="entry name" value="Aminotrans_3"/>
</dbReference>
<dbReference type="SUPFAM" id="SSF53383">
    <property type="entry name" value="PLP-dependent transferases"/>
    <property type="match status" value="1"/>
</dbReference>
<dbReference type="PANTHER" id="PTHR11986">
    <property type="entry name" value="AMINOTRANSFERASE CLASS III"/>
    <property type="match status" value="1"/>
</dbReference>
<dbReference type="GO" id="GO:0042802">
    <property type="term" value="F:identical protein binding"/>
    <property type="evidence" value="ECO:0007669"/>
    <property type="project" value="TreeGrafter"/>
</dbReference>
<keyword evidence="2" id="KW-0032">Aminotransferase</keyword>
<proteinExistence type="inferred from homology"/>
<keyword evidence="6" id="KW-1185">Reference proteome</keyword>
<dbReference type="InterPro" id="IPR015424">
    <property type="entry name" value="PyrdxlP-dep_Trfase"/>
</dbReference>
<gene>
    <name evidence="5" type="ORF">C7378_0981</name>
</gene>
<dbReference type="GO" id="GO:0008483">
    <property type="term" value="F:transaminase activity"/>
    <property type="evidence" value="ECO:0007669"/>
    <property type="project" value="UniProtKB-KW"/>
</dbReference>
<protein>
    <recommendedName>
        <fullName evidence="7">Ornithine--oxo-acid transaminase</fullName>
    </recommendedName>
</protein>
<reference evidence="5 6" key="1">
    <citation type="submission" date="2019-03" db="EMBL/GenBank/DDBJ databases">
        <title>Genomic Encyclopedia of Type Strains, Phase IV (KMG-IV): sequencing the most valuable type-strain genomes for metagenomic binning, comparative biology and taxonomic classification.</title>
        <authorList>
            <person name="Goeker M."/>
        </authorList>
    </citation>
    <scope>NUCLEOTIDE SEQUENCE [LARGE SCALE GENOMIC DNA]</scope>
    <source>
        <strain evidence="5 6">DSM 103428</strain>
    </source>
</reference>
<dbReference type="FunFam" id="3.40.640.10:FF:000004">
    <property type="entry name" value="Acetylornithine aminotransferase"/>
    <property type="match status" value="1"/>
</dbReference>
<dbReference type="OrthoDB" id="9807885at2"/>
<dbReference type="PROSITE" id="PS00600">
    <property type="entry name" value="AA_TRANSFER_CLASS_3"/>
    <property type="match status" value="1"/>
</dbReference>
<evidence type="ECO:0000313" key="5">
    <source>
        <dbReference type="EMBL" id="TCK75977.1"/>
    </source>
</evidence>
<dbReference type="InterPro" id="IPR015421">
    <property type="entry name" value="PyrdxlP-dep_Trfase_major"/>
</dbReference>
<dbReference type="PANTHER" id="PTHR11986:SF121">
    <property type="entry name" value="BLR3010 PROTEIN"/>
    <property type="match status" value="1"/>
</dbReference>
<organism evidence="5 6">
    <name type="scientific">Acidipila rosea</name>
    <dbReference type="NCBI Taxonomy" id="768535"/>
    <lineage>
        <taxon>Bacteria</taxon>
        <taxon>Pseudomonadati</taxon>
        <taxon>Acidobacteriota</taxon>
        <taxon>Terriglobia</taxon>
        <taxon>Terriglobales</taxon>
        <taxon>Acidobacteriaceae</taxon>
        <taxon>Acidipila</taxon>
    </lineage>
</organism>
<keyword evidence="2" id="KW-0808">Transferase</keyword>
<evidence type="ECO:0000256" key="3">
    <source>
        <dbReference type="ARBA" id="ARBA00022898"/>
    </source>
</evidence>
<dbReference type="AlphaFoldDB" id="A0A4R1LE08"/>
<dbReference type="Proteomes" id="UP000295210">
    <property type="component" value="Unassembled WGS sequence"/>
</dbReference>
<accession>A0A4R1LE08</accession>
<dbReference type="Gene3D" id="3.90.1150.10">
    <property type="entry name" value="Aspartate Aminotransferase, domain 1"/>
    <property type="match status" value="1"/>
</dbReference>
<evidence type="ECO:0000313" key="6">
    <source>
        <dbReference type="Proteomes" id="UP000295210"/>
    </source>
</evidence>
<comment type="caution">
    <text evidence="5">The sequence shown here is derived from an EMBL/GenBank/DDBJ whole genome shotgun (WGS) entry which is preliminary data.</text>
</comment>
<comment type="similarity">
    <text evidence="4">Belongs to the class-III pyridoxal-phosphate-dependent aminotransferase family.</text>
</comment>
<dbReference type="EMBL" id="SMGK01000001">
    <property type="protein sequence ID" value="TCK75977.1"/>
    <property type="molecule type" value="Genomic_DNA"/>
</dbReference>
<evidence type="ECO:0000256" key="4">
    <source>
        <dbReference type="RuleBase" id="RU003560"/>
    </source>
</evidence>
<dbReference type="Gene3D" id="3.40.640.10">
    <property type="entry name" value="Type I PLP-dependent aspartate aminotransferase-like (Major domain)"/>
    <property type="match status" value="1"/>
</dbReference>
<keyword evidence="3 4" id="KW-0663">Pyridoxal phosphate</keyword>